<comment type="caution">
    <text evidence="1">The sequence shown here is derived from an EMBL/GenBank/DDBJ whole genome shotgun (WGS) entry which is preliminary data.</text>
</comment>
<evidence type="ECO:0000313" key="1">
    <source>
        <dbReference type="EMBL" id="KAI4460489.1"/>
    </source>
</evidence>
<proteinExistence type="predicted"/>
<keyword evidence="2" id="KW-1185">Reference proteome</keyword>
<accession>A0ACB9T124</accession>
<evidence type="ECO:0000313" key="2">
    <source>
        <dbReference type="Proteomes" id="UP001056778"/>
    </source>
</evidence>
<organism evidence="1 2">
    <name type="scientific">Holotrichia oblita</name>
    <name type="common">Chafer beetle</name>
    <dbReference type="NCBI Taxonomy" id="644536"/>
    <lineage>
        <taxon>Eukaryota</taxon>
        <taxon>Metazoa</taxon>
        <taxon>Ecdysozoa</taxon>
        <taxon>Arthropoda</taxon>
        <taxon>Hexapoda</taxon>
        <taxon>Insecta</taxon>
        <taxon>Pterygota</taxon>
        <taxon>Neoptera</taxon>
        <taxon>Endopterygota</taxon>
        <taxon>Coleoptera</taxon>
        <taxon>Polyphaga</taxon>
        <taxon>Scarabaeiformia</taxon>
        <taxon>Scarabaeidae</taxon>
        <taxon>Melolonthinae</taxon>
        <taxon>Holotrichia</taxon>
    </lineage>
</organism>
<keyword evidence="1" id="KW-0808">Transferase</keyword>
<gene>
    <name evidence="1" type="ORF">MML48_5g00017486</name>
</gene>
<sequence length="437" mass="51826">MFKLFRFPSTILRLYELKQCSNTRLINQFVLNPAYQLNISNRNQWGCKFYSTNEEKESTNKTDEIIKEIIGANPDVEKKLKVLLLELEVLRQDGHNIPSNSFMRKQYWEELLRLGTRTGRKKYLMFLFKLEKKKENIQAKKEERRLERENQPKPVNEDGHLVYNLTHNNILLRIYDTTMNHFYNHRLIQAAMFGQPLVIDCGFDKEMTQRENVNCAKQLMFLFSENRNHDDPYDLHFCNLNEDNLLEKPLHKQITTMYEPSFPLNIHRKSYIDVFPKDKLIYLTPDCREEMLEYDHDAVYIIGAMVDKTKNDPVSLAKAKREGLKMLKLPLDRYLQWAAGSGKSLTINQMILILLDLKKTGDWNYALRHVPRRKIMREDVEASFPNINKSRTLRYDKDDYVSRKIAAKSRNYKQGFDRDATRSNRGMKFDLKSVMSK</sequence>
<dbReference type="EMBL" id="CM043019">
    <property type="protein sequence ID" value="KAI4460489.1"/>
    <property type="molecule type" value="Genomic_DNA"/>
</dbReference>
<dbReference type="Proteomes" id="UP001056778">
    <property type="component" value="Chromosome 5"/>
</dbReference>
<reference evidence="1" key="1">
    <citation type="submission" date="2022-04" db="EMBL/GenBank/DDBJ databases">
        <title>Chromosome-scale genome assembly of Holotrichia oblita Faldermann.</title>
        <authorList>
            <person name="Rongchong L."/>
        </authorList>
    </citation>
    <scope>NUCLEOTIDE SEQUENCE</scope>
    <source>
        <strain evidence="1">81SQS9</strain>
    </source>
</reference>
<protein>
    <submittedName>
        <fullName evidence="1">Trna (Guanine-9-) methyltransferase</fullName>
    </submittedName>
</protein>
<name>A0ACB9T124_HOLOL</name>
<keyword evidence="1" id="KW-0489">Methyltransferase</keyword>